<organism evidence="2 3">
    <name type="scientific">Planctobacterium marinum</name>
    <dbReference type="NCBI Taxonomy" id="1631968"/>
    <lineage>
        <taxon>Bacteria</taxon>
        <taxon>Pseudomonadati</taxon>
        <taxon>Pseudomonadota</taxon>
        <taxon>Gammaproteobacteria</taxon>
        <taxon>Alteromonadales</taxon>
        <taxon>Alteromonadaceae</taxon>
        <taxon>Planctobacterium</taxon>
    </lineage>
</organism>
<keyword evidence="1" id="KW-1133">Transmembrane helix</keyword>
<reference evidence="2" key="1">
    <citation type="submission" date="2023-01" db="EMBL/GenBank/DDBJ databases">
        <title>Complete genome sequence of Planctobacterium marinum strain Dej080120_11.</title>
        <authorList>
            <person name="Ueki S."/>
            <person name="Maruyama F."/>
        </authorList>
    </citation>
    <scope>NUCLEOTIDE SEQUENCE</scope>
    <source>
        <strain evidence="2">Dej080120_11</strain>
    </source>
</reference>
<dbReference type="RefSeq" id="WP_338293971.1">
    <property type="nucleotide sequence ID" value="NZ_AP027272.1"/>
</dbReference>
<dbReference type="AlphaFoldDB" id="A0AA48HSF7"/>
<protein>
    <submittedName>
        <fullName evidence="2">Uncharacterized protein</fullName>
    </submittedName>
</protein>
<gene>
    <name evidence="2" type="ORF">MACH26_33930</name>
</gene>
<accession>A0AA48HSF7</accession>
<dbReference type="KEGG" id="pmaw:MACH26_33930"/>
<evidence type="ECO:0000313" key="3">
    <source>
        <dbReference type="Proteomes" id="UP001333710"/>
    </source>
</evidence>
<keyword evidence="1" id="KW-0812">Transmembrane</keyword>
<dbReference type="EMBL" id="AP027272">
    <property type="protein sequence ID" value="BDX07872.1"/>
    <property type="molecule type" value="Genomic_DNA"/>
</dbReference>
<feature type="transmembrane region" description="Helical" evidence="1">
    <location>
        <begin position="41"/>
        <end position="59"/>
    </location>
</feature>
<proteinExistence type="predicted"/>
<keyword evidence="3" id="KW-1185">Reference proteome</keyword>
<keyword evidence="1" id="KW-0472">Membrane</keyword>
<dbReference type="Proteomes" id="UP001333710">
    <property type="component" value="Chromosome"/>
</dbReference>
<evidence type="ECO:0000313" key="2">
    <source>
        <dbReference type="EMBL" id="BDX07872.1"/>
    </source>
</evidence>
<sequence length="89" mass="10340">MDFVNVLPGKILVLVVALLIFLIFVVAFIKLVLWSKKMPKGAYLFLAFFPLISLFPIPPQEIKKLERIKQERINEEDESGKKNRDSKEH</sequence>
<name>A0AA48HSF7_9ALTE</name>
<feature type="transmembrane region" description="Helical" evidence="1">
    <location>
        <begin position="12"/>
        <end position="35"/>
    </location>
</feature>
<evidence type="ECO:0000256" key="1">
    <source>
        <dbReference type="SAM" id="Phobius"/>
    </source>
</evidence>